<dbReference type="EMBL" id="JAQQWI010000005">
    <property type="protein sequence ID" value="KAK8035933.1"/>
    <property type="molecule type" value="Genomic_DNA"/>
</dbReference>
<proteinExistence type="predicted"/>
<name>A0ABR1SNN3_9PEZI</name>
<gene>
    <name evidence="1" type="ORF">PG991_002006</name>
</gene>
<keyword evidence="2" id="KW-1185">Reference proteome</keyword>
<reference evidence="1 2" key="1">
    <citation type="submission" date="2023-01" db="EMBL/GenBank/DDBJ databases">
        <title>Analysis of 21 Apiospora genomes using comparative genomics revels a genus with tremendous synthesis potential of carbohydrate active enzymes and secondary metabolites.</title>
        <authorList>
            <person name="Sorensen T."/>
        </authorList>
    </citation>
    <scope>NUCLEOTIDE SEQUENCE [LARGE SCALE GENOMIC DNA]</scope>
    <source>
        <strain evidence="1 2">CBS 20057</strain>
    </source>
</reference>
<evidence type="ECO:0000313" key="2">
    <source>
        <dbReference type="Proteomes" id="UP001396898"/>
    </source>
</evidence>
<accession>A0ABR1SNN3</accession>
<organism evidence="1 2">
    <name type="scientific">Apiospora marii</name>
    <dbReference type="NCBI Taxonomy" id="335849"/>
    <lineage>
        <taxon>Eukaryota</taxon>
        <taxon>Fungi</taxon>
        <taxon>Dikarya</taxon>
        <taxon>Ascomycota</taxon>
        <taxon>Pezizomycotina</taxon>
        <taxon>Sordariomycetes</taxon>
        <taxon>Xylariomycetidae</taxon>
        <taxon>Amphisphaeriales</taxon>
        <taxon>Apiosporaceae</taxon>
        <taxon>Apiospora</taxon>
    </lineage>
</organism>
<comment type="caution">
    <text evidence="1">The sequence shown here is derived from an EMBL/GenBank/DDBJ whole genome shotgun (WGS) entry which is preliminary data.</text>
</comment>
<evidence type="ECO:0000313" key="1">
    <source>
        <dbReference type="EMBL" id="KAK8035933.1"/>
    </source>
</evidence>
<protein>
    <submittedName>
        <fullName evidence="1">Uncharacterized protein</fullName>
    </submittedName>
</protein>
<sequence>MHKSPARSPDSQPYLCPAKTFAGPHHPRKPGAFGFWTYIGNSCPLSKHEIWSFLLITNLHRKLHQVVHDESQVEKEAR</sequence>
<dbReference type="Proteomes" id="UP001396898">
    <property type="component" value="Unassembled WGS sequence"/>
</dbReference>